<organism evidence="2 3">
    <name type="scientific">Eleusine coracana subsp. coracana</name>
    <dbReference type="NCBI Taxonomy" id="191504"/>
    <lineage>
        <taxon>Eukaryota</taxon>
        <taxon>Viridiplantae</taxon>
        <taxon>Streptophyta</taxon>
        <taxon>Embryophyta</taxon>
        <taxon>Tracheophyta</taxon>
        <taxon>Spermatophyta</taxon>
        <taxon>Magnoliopsida</taxon>
        <taxon>Liliopsida</taxon>
        <taxon>Poales</taxon>
        <taxon>Poaceae</taxon>
        <taxon>PACMAD clade</taxon>
        <taxon>Chloridoideae</taxon>
        <taxon>Cynodonteae</taxon>
        <taxon>Eleusininae</taxon>
        <taxon>Eleusine</taxon>
    </lineage>
</organism>
<reference evidence="2" key="2">
    <citation type="submission" date="2021-12" db="EMBL/GenBank/DDBJ databases">
        <title>Resequencing data analysis of finger millet.</title>
        <authorList>
            <person name="Hatakeyama M."/>
            <person name="Aluri S."/>
            <person name="Balachadran M.T."/>
            <person name="Sivarajan S.R."/>
            <person name="Poveda L."/>
            <person name="Shimizu-Inatsugi R."/>
            <person name="Schlapbach R."/>
            <person name="Sreeman S.M."/>
            <person name="Shimizu K.K."/>
        </authorList>
    </citation>
    <scope>NUCLEOTIDE SEQUENCE</scope>
</reference>
<keyword evidence="3" id="KW-1185">Reference proteome</keyword>
<evidence type="ECO:0000256" key="1">
    <source>
        <dbReference type="SAM" id="MobiDB-lite"/>
    </source>
</evidence>
<accession>A0AAV5DI52</accession>
<reference evidence="2" key="1">
    <citation type="journal article" date="2018" name="DNA Res.">
        <title>Multiple hybrid de novo genome assembly of finger millet, an orphan allotetraploid crop.</title>
        <authorList>
            <person name="Hatakeyama M."/>
            <person name="Aluri S."/>
            <person name="Balachadran M.T."/>
            <person name="Sivarajan S.R."/>
            <person name="Patrignani A."/>
            <person name="Gruter S."/>
            <person name="Poveda L."/>
            <person name="Shimizu-Inatsugi R."/>
            <person name="Baeten J."/>
            <person name="Francoijs K.J."/>
            <person name="Nataraja K.N."/>
            <person name="Reddy Y.A.N."/>
            <person name="Phadnis S."/>
            <person name="Ravikumar R.L."/>
            <person name="Schlapbach R."/>
            <person name="Sreeman S.M."/>
            <person name="Shimizu K.K."/>
        </authorList>
    </citation>
    <scope>NUCLEOTIDE SEQUENCE</scope>
</reference>
<evidence type="ECO:0000313" key="3">
    <source>
        <dbReference type="Proteomes" id="UP001054889"/>
    </source>
</evidence>
<protein>
    <submittedName>
        <fullName evidence="2">Uncharacterized protein</fullName>
    </submittedName>
</protein>
<evidence type="ECO:0000313" key="2">
    <source>
        <dbReference type="EMBL" id="GJN09861.1"/>
    </source>
</evidence>
<proteinExistence type="predicted"/>
<sequence length="66" mass="7196">MADGDSSDFTFCKISSTENDGKPSPDAIPVSSLTLEDGRGDNKYHAWVNAEFLLEKCLVGFLDPNE</sequence>
<feature type="region of interest" description="Disordered" evidence="1">
    <location>
        <begin position="1"/>
        <end position="27"/>
    </location>
</feature>
<dbReference type="EMBL" id="BQKI01000017">
    <property type="protein sequence ID" value="GJN09861.1"/>
    <property type="molecule type" value="Genomic_DNA"/>
</dbReference>
<feature type="compositionally biased region" description="Polar residues" evidence="1">
    <location>
        <begin position="7"/>
        <end position="18"/>
    </location>
</feature>
<dbReference type="Proteomes" id="UP001054889">
    <property type="component" value="Unassembled WGS sequence"/>
</dbReference>
<name>A0AAV5DI52_ELECO</name>
<dbReference type="AlphaFoldDB" id="A0AAV5DI52"/>
<comment type="caution">
    <text evidence="2">The sequence shown here is derived from an EMBL/GenBank/DDBJ whole genome shotgun (WGS) entry which is preliminary data.</text>
</comment>
<gene>
    <name evidence="2" type="primary">ga27907</name>
    <name evidence="2" type="ORF">PR202_ga27907</name>
</gene>